<reference evidence="2" key="1">
    <citation type="journal article" date="2019" name="bioRxiv">
        <title>The Genome of the Zebra Mussel, Dreissena polymorpha: A Resource for Invasive Species Research.</title>
        <authorList>
            <person name="McCartney M.A."/>
            <person name="Auch B."/>
            <person name="Kono T."/>
            <person name="Mallez S."/>
            <person name="Zhang Y."/>
            <person name="Obille A."/>
            <person name="Becker A."/>
            <person name="Abrahante J.E."/>
            <person name="Garbe J."/>
            <person name="Badalamenti J.P."/>
            <person name="Herman A."/>
            <person name="Mangelson H."/>
            <person name="Liachko I."/>
            <person name="Sullivan S."/>
            <person name="Sone E.D."/>
            <person name="Koren S."/>
            <person name="Silverstein K.A.T."/>
            <person name="Beckman K.B."/>
            <person name="Gohl D.M."/>
        </authorList>
    </citation>
    <scope>NUCLEOTIDE SEQUENCE</scope>
    <source>
        <strain evidence="2">Duluth1</strain>
        <tissue evidence="2">Whole animal</tissue>
    </source>
</reference>
<gene>
    <name evidence="2" type="ORF">DPMN_026528</name>
</gene>
<keyword evidence="3" id="KW-1185">Reference proteome</keyword>
<name>A0A9D4LTJ8_DREPO</name>
<organism evidence="2 3">
    <name type="scientific">Dreissena polymorpha</name>
    <name type="common">Zebra mussel</name>
    <name type="synonym">Mytilus polymorpha</name>
    <dbReference type="NCBI Taxonomy" id="45954"/>
    <lineage>
        <taxon>Eukaryota</taxon>
        <taxon>Metazoa</taxon>
        <taxon>Spiralia</taxon>
        <taxon>Lophotrochozoa</taxon>
        <taxon>Mollusca</taxon>
        <taxon>Bivalvia</taxon>
        <taxon>Autobranchia</taxon>
        <taxon>Heteroconchia</taxon>
        <taxon>Euheterodonta</taxon>
        <taxon>Imparidentia</taxon>
        <taxon>Neoheterodontei</taxon>
        <taxon>Myida</taxon>
        <taxon>Dreissenoidea</taxon>
        <taxon>Dreissenidae</taxon>
        <taxon>Dreissena</taxon>
    </lineage>
</organism>
<accession>A0A9D4LTJ8</accession>
<dbReference type="EMBL" id="JAIWYP010000002">
    <property type="protein sequence ID" value="KAH3863538.1"/>
    <property type="molecule type" value="Genomic_DNA"/>
</dbReference>
<protein>
    <submittedName>
        <fullName evidence="2">Uncharacterized protein</fullName>
    </submittedName>
</protein>
<comment type="caution">
    <text evidence="2">The sequence shown here is derived from an EMBL/GenBank/DDBJ whole genome shotgun (WGS) entry which is preliminary data.</text>
</comment>
<feature type="region of interest" description="Disordered" evidence="1">
    <location>
        <begin position="49"/>
        <end position="69"/>
    </location>
</feature>
<evidence type="ECO:0000313" key="2">
    <source>
        <dbReference type="EMBL" id="KAH3863538.1"/>
    </source>
</evidence>
<dbReference type="Proteomes" id="UP000828390">
    <property type="component" value="Unassembled WGS sequence"/>
</dbReference>
<evidence type="ECO:0000313" key="3">
    <source>
        <dbReference type="Proteomes" id="UP000828390"/>
    </source>
</evidence>
<evidence type="ECO:0000256" key="1">
    <source>
        <dbReference type="SAM" id="MobiDB-lite"/>
    </source>
</evidence>
<sequence>MHALFPIRRADRVCSPPDVLIVLGRDPVVVDAAWIWPTFWVSLMCEESTTDRGFPKGSPKGEQERISLH</sequence>
<dbReference type="AlphaFoldDB" id="A0A9D4LTJ8"/>
<reference evidence="2" key="2">
    <citation type="submission" date="2020-11" db="EMBL/GenBank/DDBJ databases">
        <authorList>
            <person name="McCartney M.A."/>
            <person name="Auch B."/>
            <person name="Kono T."/>
            <person name="Mallez S."/>
            <person name="Becker A."/>
            <person name="Gohl D.M."/>
            <person name="Silverstein K.A.T."/>
            <person name="Koren S."/>
            <person name="Bechman K.B."/>
            <person name="Herman A."/>
            <person name="Abrahante J.E."/>
            <person name="Garbe J."/>
        </authorList>
    </citation>
    <scope>NUCLEOTIDE SEQUENCE</scope>
    <source>
        <strain evidence="2">Duluth1</strain>
        <tissue evidence="2">Whole animal</tissue>
    </source>
</reference>
<proteinExistence type="predicted"/>